<evidence type="ECO:0000313" key="1">
    <source>
        <dbReference type="EMBL" id="CEL52748.1"/>
    </source>
</evidence>
<accession>A0A0B7F957</accession>
<organism evidence="1 2">
    <name type="scientific">Thanatephorus cucumeris (strain AG1-IB / isolate 7/3/14)</name>
    <name type="common">Lettuce bottom rot fungus</name>
    <name type="synonym">Rhizoctonia solani</name>
    <dbReference type="NCBI Taxonomy" id="1108050"/>
    <lineage>
        <taxon>Eukaryota</taxon>
        <taxon>Fungi</taxon>
        <taxon>Dikarya</taxon>
        <taxon>Basidiomycota</taxon>
        <taxon>Agaricomycotina</taxon>
        <taxon>Agaricomycetes</taxon>
        <taxon>Cantharellales</taxon>
        <taxon>Ceratobasidiaceae</taxon>
        <taxon>Rhizoctonia</taxon>
        <taxon>Rhizoctonia solani AG-1</taxon>
    </lineage>
</organism>
<keyword evidence="2" id="KW-1185">Reference proteome</keyword>
<dbReference type="Proteomes" id="UP000059188">
    <property type="component" value="Unassembled WGS sequence"/>
</dbReference>
<proteinExistence type="predicted"/>
<protein>
    <submittedName>
        <fullName evidence="1">Uncharacterized protein</fullName>
    </submittedName>
</protein>
<name>A0A0B7F957_THACB</name>
<dbReference type="EMBL" id="LN679200">
    <property type="protein sequence ID" value="CEL52748.1"/>
    <property type="molecule type" value="Genomic_DNA"/>
</dbReference>
<dbReference type="AlphaFoldDB" id="A0A0B7F957"/>
<sequence length="134" mass="14279">MSLFKSLSGLGVNRVDQVTNEGSDPPPQVIIDSLDADNDDIIPTEQIQGQAPVANDIGEAHAWISLLFPLFALSLIARGWLDNVDATGNGAVGGEDAVAPFIGDGEFENVNPIISNGIMTILSRFWTPLKPNDH</sequence>
<reference evidence="1 2" key="1">
    <citation type="submission" date="2014-11" db="EMBL/GenBank/DDBJ databases">
        <authorList>
            <person name="Wibberg Daniel"/>
        </authorList>
    </citation>
    <scope>NUCLEOTIDE SEQUENCE [LARGE SCALE GENOMIC DNA]</scope>
    <source>
        <strain evidence="1">Rhizoctonia solani AG1-IB 7/3/14</strain>
    </source>
</reference>
<gene>
    <name evidence="1" type="ORF">RSOLAG1IB_11092</name>
</gene>
<evidence type="ECO:0000313" key="2">
    <source>
        <dbReference type="Proteomes" id="UP000059188"/>
    </source>
</evidence>